<dbReference type="PANTHER" id="PTHR30188:SF4">
    <property type="entry name" value="PROTEIN TRIGALACTOSYLDIACYLGLYCEROL 1, CHLOROPLASTIC"/>
    <property type="match status" value="1"/>
</dbReference>
<feature type="transmembrane region" description="Helical" evidence="7">
    <location>
        <begin position="58"/>
        <end position="76"/>
    </location>
</feature>
<accession>A0A1C9C7N1</accession>
<evidence type="ECO:0000256" key="1">
    <source>
        <dbReference type="ARBA" id="ARBA00004141"/>
    </source>
</evidence>
<feature type="transmembrane region" description="Helical" evidence="7">
    <location>
        <begin position="182"/>
        <end position="203"/>
    </location>
</feature>
<dbReference type="GO" id="GO:0043190">
    <property type="term" value="C:ATP-binding cassette (ABC) transporter complex"/>
    <property type="evidence" value="ECO:0007669"/>
    <property type="project" value="InterPro"/>
</dbReference>
<name>A0A1C9C7N1_RHOPU</name>
<keyword evidence="3" id="KW-0813">Transport</keyword>
<geneLocation type="plastid" evidence="8"/>
<gene>
    <name evidence="8" type="primary">ycf63</name>
    <name evidence="8" type="ORF">Rhodyp_103</name>
</gene>
<comment type="similarity">
    <text evidence="2 7">Belongs to the MlaE permease family.</text>
</comment>
<proteinExistence type="inferred from homology"/>
<keyword evidence="5 7" id="KW-1133">Transmembrane helix</keyword>
<dbReference type="Pfam" id="PF02405">
    <property type="entry name" value="MlaE"/>
    <property type="match status" value="1"/>
</dbReference>
<dbReference type="EMBL" id="KX284709">
    <property type="protein sequence ID" value="AOM64381.1"/>
    <property type="molecule type" value="Genomic_DNA"/>
</dbReference>
<evidence type="ECO:0000256" key="6">
    <source>
        <dbReference type="ARBA" id="ARBA00023136"/>
    </source>
</evidence>
<sequence length="247" mass="26853">MNFVSFEKLLRIDIQMSKQEFLNTLEQFVIIGPGSLSIALTTAFFVGLVFSLQVIKEFLYLDAASLIGAVLTLAFIRELSPVLTSVIVIGRVCSSFTAELATMAVTDQLDTLYLLQASPFFYLVVPRVIACLIVLPALNVLCLITSLASSSFMCFILYNIDPAIFFASAFSALYFLDIIKSIVKTIIFAVIMSAMSCFLGLTATGGAKGVGRSTTLSVVACLLAIFLADFILSYFMFNRLGSSIQVL</sequence>
<keyword evidence="8" id="KW-0934">Plastid</keyword>
<dbReference type="InterPro" id="IPR030802">
    <property type="entry name" value="Permease_MalE"/>
</dbReference>
<dbReference type="PANTHER" id="PTHR30188">
    <property type="entry name" value="ABC TRANSPORTER PERMEASE PROTEIN-RELATED"/>
    <property type="match status" value="1"/>
</dbReference>
<protein>
    <recommendedName>
        <fullName evidence="9">ABC transporter permease</fullName>
    </recommendedName>
</protein>
<evidence type="ECO:0000256" key="2">
    <source>
        <dbReference type="ARBA" id="ARBA00007556"/>
    </source>
</evidence>
<dbReference type="AlphaFoldDB" id="A0A1C9C7N1"/>
<feature type="transmembrane region" description="Helical" evidence="7">
    <location>
        <begin position="156"/>
        <end position="176"/>
    </location>
</feature>
<dbReference type="NCBIfam" id="TIGR00056">
    <property type="entry name" value="MlaE family lipid ABC transporter permease subunit"/>
    <property type="match status" value="1"/>
</dbReference>
<keyword evidence="4 7" id="KW-0812">Transmembrane</keyword>
<dbReference type="InterPro" id="IPR003453">
    <property type="entry name" value="ABC_MlaE_roteobac"/>
</dbReference>
<organism evidence="8">
    <name type="scientific">Rhodymenia pseudopalmata</name>
    <name type="common">Red alga</name>
    <dbReference type="NCBI Taxonomy" id="31502"/>
    <lineage>
        <taxon>Eukaryota</taxon>
        <taxon>Rhodophyta</taxon>
        <taxon>Florideophyceae</taxon>
        <taxon>Rhodymeniophycidae</taxon>
        <taxon>Rhodymeniales</taxon>
        <taxon>Rhodymeniaceae</taxon>
        <taxon>Rhodymenia</taxon>
    </lineage>
</organism>
<evidence type="ECO:0008006" key="9">
    <source>
        <dbReference type="Google" id="ProtNLM"/>
    </source>
</evidence>
<comment type="subcellular location">
    <subcellularLocation>
        <location evidence="1">Membrane</location>
        <topology evidence="1">Multi-pass membrane protein</topology>
    </subcellularLocation>
</comment>
<feature type="transmembrane region" description="Helical" evidence="7">
    <location>
        <begin position="120"/>
        <end position="144"/>
    </location>
</feature>
<feature type="transmembrane region" description="Helical" evidence="7">
    <location>
        <begin position="215"/>
        <end position="237"/>
    </location>
</feature>
<reference evidence="8" key="1">
    <citation type="journal article" date="2016" name="BMC Biol.">
        <title>Parallel evolution of highly conserved plastid genome architecture in red seaweeds and seed plants.</title>
        <authorList>
            <person name="Lee J."/>
            <person name="Cho C.H."/>
            <person name="Park S.I."/>
            <person name="Choi J.W."/>
            <person name="Song H.S."/>
            <person name="West J.A."/>
            <person name="Bhattacharya D."/>
            <person name="Yoon H.S."/>
        </authorList>
    </citation>
    <scope>NUCLEOTIDE SEQUENCE</scope>
</reference>
<evidence type="ECO:0000256" key="7">
    <source>
        <dbReference type="RuleBase" id="RU362044"/>
    </source>
</evidence>
<evidence type="ECO:0000256" key="4">
    <source>
        <dbReference type="ARBA" id="ARBA00022692"/>
    </source>
</evidence>
<evidence type="ECO:0000256" key="3">
    <source>
        <dbReference type="ARBA" id="ARBA00022448"/>
    </source>
</evidence>
<dbReference type="GeneID" id="29069506"/>
<evidence type="ECO:0000256" key="5">
    <source>
        <dbReference type="ARBA" id="ARBA00022989"/>
    </source>
</evidence>
<evidence type="ECO:0000313" key="8">
    <source>
        <dbReference type="EMBL" id="AOM64381.1"/>
    </source>
</evidence>
<dbReference type="RefSeq" id="YP_009293699.1">
    <property type="nucleotide sequence ID" value="NC_031144.1"/>
</dbReference>
<dbReference type="GO" id="GO:0005548">
    <property type="term" value="F:phospholipid transporter activity"/>
    <property type="evidence" value="ECO:0007669"/>
    <property type="project" value="TreeGrafter"/>
</dbReference>
<keyword evidence="6 7" id="KW-0472">Membrane</keyword>
<feature type="transmembrane region" description="Helical" evidence="7">
    <location>
        <begin position="28"/>
        <end position="51"/>
    </location>
</feature>